<dbReference type="Gene3D" id="3.90.190.20">
    <property type="entry name" value="Mur ligase, C-terminal domain"/>
    <property type="match status" value="1"/>
</dbReference>
<keyword evidence="9 10" id="KW-0961">Cell wall biogenesis/degradation</keyword>
<accession>A0A1C3ELI1</accession>
<evidence type="ECO:0000256" key="1">
    <source>
        <dbReference type="ARBA" id="ARBA00022490"/>
    </source>
</evidence>
<dbReference type="Gene3D" id="3.40.1190.10">
    <property type="entry name" value="Mur-like, catalytic domain"/>
    <property type="match status" value="1"/>
</dbReference>
<dbReference type="InterPro" id="IPR013221">
    <property type="entry name" value="Mur_ligase_cen"/>
</dbReference>
<gene>
    <name evidence="10 15" type="primary">murF</name>
    <name evidence="15" type="ORF">A8L45_07365</name>
</gene>
<evidence type="ECO:0000256" key="3">
    <source>
        <dbReference type="ARBA" id="ARBA00022618"/>
    </source>
</evidence>
<evidence type="ECO:0000256" key="9">
    <source>
        <dbReference type="ARBA" id="ARBA00023316"/>
    </source>
</evidence>
<feature type="domain" description="Mur ligase central" evidence="14">
    <location>
        <begin position="106"/>
        <end position="294"/>
    </location>
</feature>
<dbReference type="SUPFAM" id="SSF53244">
    <property type="entry name" value="MurD-like peptide ligases, peptide-binding domain"/>
    <property type="match status" value="1"/>
</dbReference>
<comment type="subcellular location">
    <subcellularLocation>
        <location evidence="10 11">Cytoplasm</location>
    </subcellularLocation>
</comment>
<evidence type="ECO:0000256" key="2">
    <source>
        <dbReference type="ARBA" id="ARBA00022598"/>
    </source>
</evidence>
<comment type="similarity">
    <text evidence="10">Belongs to the MurCDEF family. MurF subfamily.</text>
</comment>
<dbReference type="Pfam" id="PF08245">
    <property type="entry name" value="Mur_ligase_M"/>
    <property type="match status" value="1"/>
</dbReference>
<dbReference type="GO" id="GO:0005524">
    <property type="term" value="F:ATP binding"/>
    <property type="evidence" value="ECO:0007669"/>
    <property type="project" value="UniProtKB-UniRule"/>
</dbReference>
<dbReference type="InterPro" id="IPR036615">
    <property type="entry name" value="Mur_ligase_C_dom_sf"/>
</dbReference>
<evidence type="ECO:0000256" key="7">
    <source>
        <dbReference type="ARBA" id="ARBA00022984"/>
    </source>
</evidence>
<organism evidence="15 16">
    <name type="scientific">Veronia pacifica</name>
    <dbReference type="NCBI Taxonomy" id="1080227"/>
    <lineage>
        <taxon>Bacteria</taxon>
        <taxon>Pseudomonadati</taxon>
        <taxon>Pseudomonadota</taxon>
        <taxon>Gammaproteobacteria</taxon>
        <taxon>Vibrionales</taxon>
        <taxon>Vibrionaceae</taxon>
        <taxon>Veronia</taxon>
    </lineage>
</organism>
<feature type="domain" description="Mur ligase N-terminal catalytic" evidence="12">
    <location>
        <begin position="24"/>
        <end position="74"/>
    </location>
</feature>
<evidence type="ECO:0000256" key="5">
    <source>
        <dbReference type="ARBA" id="ARBA00022840"/>
    </source>
</evidence>
<comment type="function">
    <text evidence="10 11">Involved in cell wall formation. Catalyzes the final step in the synthesis of UDP-N-acetylmuramoyl-pentapeptide, the precursor of murein.</text>
</comment>
<comment type="catalytic activity">
    <reaction evidence="10 11">
        <text>D-alanyl-D-alanine + UDP-N-acetyl-alpha-D-muramoyl-L-alanyl-gamma-D-glutamyl-meso-2,6-diaminopimelate + ATP = UDP-N-acetyl-alpha-D-muramoyl-L-alanyl-gamma-D-glutamyl-meso-2,6-diaminopimeloyl-D-alanyl-D-alanine + ADP + phosphate + H(+)</text>
        <dbReference type="Rhea" id="RHEA:28374"/>
        <dbReference type="ChEBI" id="CHEBI:15378"/>
        <dbReference type="ChEBI" id="CHEBI:30616"/>
        <dbReference type="ChEBI" id="CHEBI:43474"/>
        <dbReference type="ChEBI" id="CHEBI:57822"/>
        <dbReference type="ChEBI" id="CHEBI:61386"/>
        <dbReference type="ChEBI" id="CHEBI:83905"/>
        <dbReference type="ChEBI" id="CHEBI:456216"/>
        <dbReference type="EC" id="6.3.2.10"/>
    </reaction>
</comment>
<dbReference type="PANTHER" id="PTHR43024:SF1">
    <property type="entry name" value="UDP-N-ACETYLMURAMOYL-TRIPEPTIDE--D-ALANYL-D-ALANINE LIGASE"/>
    <property type="match status" value="1"/>
</dbReference>
<evidence type="ECO:0000259" key="13">
    <source>
        <dbReference type="Pfam" id="PF02875"/>
    </source>
</evidence>
<keyword evidence="16" id="KW-1185">Reference proteome</keyword>
<dbReference type="Pfam" id="PF01225">
    <property type="entry name" value="Mur_ligase"/>
    <property type="match status" value="1"/>
</dbReference>
<evidence type="ECO:0000256" key="10">
    <source>
        <dbReference type="HAMAP-Rule" id="MF_02019"/>
    </source>
</evidence>
<dbReference type="InterPro" id="IPR004101">
    <property type="entry name" value="Mur_ligase_C"/>
</dbReference>
<dbReference type="Gene3D" id="3.40.1390.10">
    <property type="entry name" value="MurE/MurF, N-terminal domain"/>
    <property type="match status" value="1"/>
</dbReference>
<dbReference type="OrthoDB" id="9801978at2"/>
<comment type="pathway">
    <text evidence="10 11">Cell wall biogenesis; peptidoglycan biosynthesis.</text>
</comment>
<dbReference type="SUPFAM" id="SSF63418">
    <property type="entry name" value="MurE/MurF N-terminal domain"/>
    <property type="match status" value="1"/>
</dbReference>
<evidence type="ECO:0000256" key="4">
    <source>
        <dbReference type="ARBA" id="ARBA00022741"/>
    </source>
</evidence>
<dbReference type="GO" id="GO:0071555">
    <property type="term" value="P:cell wall organization"/>
    <property type="evidence" value="ECO:0007669"/>
    <property type="project" value="UniProtKB-KW"/>
</dbReference>
<keyword evidence="8 10" id="KW-0131">Cell cycle</keyword>
<name>A0A1C3ELI1_9GAMM</name>
<dbReference type="EMBL" id="LYBM01000010">
    <property type="protein sequence ID" value="ODA34091.1"/>
    <property type="molecule type" value="Genomic_DNA"/>
</dbReference>
<evidence type="ECO:0000256" key="6">
    <source>
        <dbReference type="ARBA" id="ARBA00022960"/>
    </source>
</evidence>
<dbReference type="GO" id="GO:0005737">
    <property type="term" value="C:cytoplasm"/>
    <property type="evidence" value="ECO:0007669"/>
    <property type="project" value="UniProtKB-SubCell"/>
</dbReference>
<feature type="domain" description="Mur ligase C-terminal" evidence="13">
    <location>
        <begin position="325"/>
        <end position="434"/>
    </location>
</feature>
<dbReference type="HAMAP" id="MF_02019">
    <property type="entry name" value="MurF"/>
    <property type="match status" value="1"/>
</dbReference>
<keyword evidence="1 10" id="KW-0963">Cytoplasm</keyword>
<dbReference type="NCBIfam" id="TIGR01143">
    <property type="entry name" value="murF"/>
    <property type="match status" value="1"/>
</dbReference>
<evidence type="ECO:0000256" key="8">
    <source>
        <dbReference type="ARBA" id="ARBA00023306"/>
    </source>
</evidence>
<feature type="binding site" evidence="10">
    <location>
        <begin position="107"/>
        <end position="113"/>
    </location>
    <ligand>
        <name>ATP</name>
        <dbReference type="ChEBI" id="CHEBI:30616"/>
    </ligand>
</feature>
<dbReference type="GO" id="GO:0051301">
    <property type="term" value="P:cell division"/>
    <property type="evidence" value="ECO:0007669"/>
    <property type="project" value="UniProtKB-KW"/>
</dbReference>
<evidence type="ECO:0000256" key="11">
    <source>
        <dbReference type="RuleBase" id="RU004136"/>
    </source>
</evidence>
<dbReference type="GO" id="GO:0047480">
    <property type="term" value="F:UDP-N-acetylmuramoyl-tripeptide-D-alanyl-D-alanine ligase activity"/>
    <property type="evidence" value="ECO:0007669"/>
    <property type="project" value="UniProtKB-UniRule"/>
</dbReference>
<keyword evidence="5 10" id="KW-0067">ATP-binding</keyword>
<dbReference type="PANTHER" id="PTHR43024">
    <property type="entry name" value="UDP-N-ACETYLMURAMOYL-TRIPEPTIDE--D-ALANYL-D-ALANINE LIGASE"/>
    <property type="match status" value="1"/>
</dbReference>
<sequence>MIPVKLSKLADILDANLSGTDSIISQVSTDTRTLSEEALFVALKGERFDAHDFADKAVAAGATALLVSRHLDIDIPQLVVDDTRLALGQLGAWVKSQSRAKTVALTGSCGKTTVKEMLASILSAKGKTLYTEGNFNNDIGVPLTLLRLEADHQYAVMELGANHEGEIAYTTSLVMPDIALVTNLAAAHLEGFGSLEGVARAKGEIFSGLSENDTAIINCDSHGGESWQSYFKGKCLLTTSVIDSSADLQAHDIVARDNGCFRFELITPEGSGTVELTLPGRHNISNALMAAAAAMSLGISLKEVVTGLSQVAPVKGRGAISYPRAGLRLIDDSYNASLAAMKAAVDMLAGFDGDKVIILADMAEMGEHSKDVHKQVAEYTCQSSIQTVVTYGPESAVISERCQGKHFDDKGALIAHVVELMKNKGEVSVLVKGANGMKMSEVVKAIEEAAQ</sequence>
<dbReference type="STRING" id="1080227.A8L45_07365"/>
<keyword evidence="6 10" id="KW-0133">Cell shape</keyword>
<dbReference type="Proteomes" id="UP000094936">
    <property type="component" value="Unassembled WGS sequence"/>
</dbReference>
<evidence type="ECO:0000259" key="12">
    <source>
        <dbReference type="Pfam" id="PF01225"/>
    </source>
</evidence>
<dbReference type="InterPro" id="IPR035911">
    <property type="entry name" value="MurE/MurF_N"/>
</dbReference>
<keyword evidence="2 10" id="KW-0436">Ligase</keyword>
<dbReference type="NCBIfam" id="NF008041">
    <property type="entry name" value="PRK10773.1"/>
    <property type="match status" value="1"/>
</dbReference>
<dbReference type="Pfam" id="PF02875">
    <property type="entry name" value="Mur_ligase_C"/>
    <property type="match status" value="1"/>
</dbReference>
<dbReference type="SUPFAM" id="SSF53623">
    <property type="entry name" value="MurD-like peptide ligases, catalytic domain"/>
    <property type="match status" value="1"/>
</dbReference>
<keyword evidence="7 10" id="KW-0573">Peptidoglycan synthesis</keyword>
<dbReference type="RefSeq" id="WP_068900761.1">
    <property type="nucleotide sequence ID" value="NZ_JBHUIF010000019.1"/>
</dbReference>
<evidence type="ECO:0000313" key="16">
    <source>
        <dbReference type="Proteomes" id="UP000094936"/>
    </source>
</evidence>
<protein>
    <recommendedName>
        <fullName evidence="10 11">UDP-N-acetylmuramoyl-tripeptide--D-alanyl-D-alanine ligase</fullName>
        <ecNumber evidence="10 11">6.3.2.10</ecNumber>
    </recommendedName>
    <alternativeName>
        <fullName evidence="10">D-alanyl-D-alanine-adding enzyme</fullName>
    </alternativeName>
</protein>
<dbReference type="GO" id="GO:0008766">
    <property type="term" value="F:UDP-N-acetylmuramoylalanyl-D-glutamyl-2,6-diaminopimelate-D-alanyl-D-alanine ligase activity"/>
    <property type="evidence" value="ECO:0007669"/>
    <property type="project" value="RHEA"/>
</dbReference>
<keyword evidence="4 10" id="KW-0547">Nucleotide-binding</keyword>
<keyword evidence="3 10" id="KW-0132">Cell division</keyword>
<comment type="caution">
    <text evidence="15">The sequence shown here is derived from an EMBL/GenBank/DDBJ whole genome shotgun (WGS) entry which is preliminary data.</text>
</comment>
<dbReference type="GO" id="GO:0009252">
    <property type="term" value="P:peptidoglycan biosynthetic process"/>
    <property type="evidence" value="ECO:0007669"/>
    <property type="project" value="UniProtKB-UniRule"/>
</dbReference>
<dbReference type="InterPro" id="IPR036565">
    <property type="entry name" value="Mur-like_cat_sf"/>
</dbReference>
<dbReference type="AlphaFoldDB" id="A0A1C3ELI1"/>
<reference evidence="15 16" key="1">
    <citation type="submission" date="2016-05" db="EMBL/GenBank/DDBJ databases">
        <title>Genomic Taxonomy of the Vibrionaceae.</title>
        <authorList>
            <person name="Gomez-Gil B."/>
            <person name="Enciso-Ibarra J."/>
        </authorList>
    </citation>
    <scope>NUCLEOTIDE SEQUENCE [LARGE SCALE GENOMIC DNA]</scope>
    <source>
        <strain evidence="15 16">CAIM 1920</strain>
    </source>
</reference>
<evidence type="ECO:0000259" key="14">
    <source>
        <dbReference type="Pfam" id="PF08245"/>
    </source>
</evidence>
<dbReference type="InterPro" id="IPR005863">
    <property type="entry name" value="UDP-N-AcMur_synth"/>
</dbReference>
<dbReference type="EC" id="6.3.2.10" evidence="10 11"/>
<evidence type="ECO:0000313" key="15">
    <source>
        <dbReference type="EMBL" id="ODA34091.1"/>
    </source>
</evidence>
<proteinExistence type="inferred from homology"/>
<dbReference type="GO" id="GO:0008360">
    <property type="term" value="P:regulation of cell shape"/>
    <property type="evidence" value="ECO:0007669"/>
    <property type="project" value="UniProtKB-KW"/>
</dbReference>
<dbReference type="InterPro" id="IPR051046">
    <property type="entry name" value="MurCDEF_CellWall_CoF430Synth"/>
</dbReference>
<dbReference type="InterPro" id="IPR000713">
    <property type="entry name" value="Mur_ligase_N"/>
</dbReference>
<dbReference type="UniPathway" id="UPA00219"/>